<evidence type="ECO:0000313" key="3">
    <source>
        <dbReference type="EMBL" id="EIQ81994.1"/>
    </source>
</evidence>
<accession>A0AAV3FSS4</accession>
<feature type="compositionally biased region" description="Basic and acidic residues" evidence="1">
    <location>
        <begin position="491"/>
        <end position="501"/>
    </location>
</feature>
<feature type="region of interest" description="Disordered" evidence="1">
    <location>
        <begin position="371"/>
        <end position="423"/>
    </location>
</feature>
<feature type="region of interest" description="Disordered" evidence="1">
    <location>
        <begin position="247"/>
        <end position="274"/>
    </location>
</feature>
<dbReference type="GeneID" id="49629351"/>
<dbReference type="InterPro" id="IPR023832">
    <property type="entry name" value="His_triad_protein"/>
</dbReference>
<reference evidence="3 4" key="1">
    <citation type="journal article" date="2012" name="PLoS ONE">
        <title>Gene Repertoire Evolution of Streptococcus pyogenes Inferred from Phylogenomic Analysis with Streptococcus canis and Streptococcus dysgalactiae.</title>
        <authorList>
            <person name="Lefebure T."/>
            <person name="Richards V.P."/>
            <person name="Lang P."/>
            <person name="Pavinski-Bitar P."/>
            <person name="Stanhope M.J."/>
        </authorList>
    </citation>
    <scope>NUCLEOTIDE SEQUENCE [LARGE SCALE GENOMIC DNA]</scope>
    <source>
        <strain evidence="3 4">FSL Z3-227</strain>
    </source>
</reference>
<dbReference type="SUPFAM" id="SSF142887">
    <property type="entry name" value="PhtA domain-like"/>
    <property type="match status" value="3"/>
</dbReference>
<feature type="region of interest" description="Disordered" evidence="1">
    <location>
        <begin position="716"/>
        <end position="765"/>
    </location>
</feature>
<dbReference type="InterPro" id="IPR037228">
    <property type="entry name" value="PhtA_dom_sf"/>
</dbReference>
<comment type="caution">
    <text evidence="3">The sequence shown here is derived from an EMBL/GenBank/DDBJ whole genome shotgun (WGS) entry which is preliminary data.</text>
</comment>
<feature type="compositionally biased region" description="Basic and acidic residues" evidence="1">
    <location>
        <begin position="604"/>
        <end position="628"/>
    </location>
</feature>
<feature type="compositionally biased region" description="Polar residues" evidence="1">
    <location>
        <begin position="250"/>
        <end position="260"/>
    </location>
</feature>
<dbReference type="Pfam" id="PF04270">
    <property type="entry name" value="Strep_his_triad"/>
    <property type="match status" value="6"/>
</dbReference>
<dbReference type="RefSeq" id="WP_003048534.1">
    <property type="nucleotide sequence ID" value="NZ_AIDX01000001.2"/>
</dbReference>
<protein>
    <submittedName>
        <fullName evidence="3">Histidine triad family protein</fullName>
    </submittedName>
</protein>
<feature type="compositionally biased region" description="Basic and acidic residues" evidence="1">
    <location>
        <begin position="384"/>
        <end position="404"/>
    </location>
</feature>
<evidence type="ECO:0000313" key="4">
    <source>
        <dbReference type="Proteomes" id="UP000004423"/>
    </source>
</evidence>
<gene>
    <name evidence="3" type="ORF">SCAZ3_06300</name>
</gene>
<feature type="region of interest" description="Disordered" evidence="1">
    <location>
        <begin position="491"/>
        <end position="510"/>
    </location>
</feature>
<sequence>MKQKKLIGTAAALVVLCSSCGYALGKYQAEQAQNNAVSYVKDSGRDKSDRTSLVADKTPDQISQEEGISAEQIVVKITDQGYVTSHGDHYHYYNGKVPYNAIISEELLMTDPNYHFKQSDVVNEILDGYVIKVDGKYYIYLKPGSKRKNIRTKKEIAEQVAKGTKEAKEKGLAQVAHLSKAEAAAVNEARKEGRYTTDDGYIFSPTDVINDLGDAFLVPHGDHFHYIPKKDLSPSELAAAQAYWDRKSGAGQTRPNTSSHVIRPAYRPGNGRGALPSYGDGTKPLVQPVPHKETPNNASYESLLARLYATPKSERHVESDGLVYDPAQIHSFTKDGVSVPHGNHYHFIYYSSMSPLEFEVTKLVAKANGISLDDNTLGPVTPKPGKESSSEKEKPTPKGDHSLTDEEEHYPVTPLNERQGKPNAKIVYSDKEIEAARAAGHYATSDGYIFDPTDIIEDTGEGYVTPHMDHEHWIPKKDLSEKELAAAKAFWEKKSSSDKKPVSPKPGQHKTAQEIYESIEPKALINPDDLIYGIALATEYKNGTFVIPHKDHYHYVELKWFDEDPDIFKDCEKTYGLEEYLATAKYYMEHPSERPQKDGWGTDADIHKEKNKGDQTKPSDKKKETNDVAKPIKAEGLYESVKAAQIVPLDKMPYNTAYTVSVQGDHLVIPHLDHYHNLRFSWFDEGLYTAPEGYSLSDLFATIKYYIENPSELPKKEGWGSDSDYGKQGKADMDNNHYKSEEDEDLLEEDEEVSEAEAEAEEDDYDRQMVELAKKYDLDVKNLQYRLAKIALTYGISMEGFSYQDTITFTANGKIVHYDIRNMTEVNS</sequence>
<organism evidence="3 4">
    <name type="scientific">Streptococcus canis FSL Z3-227</name>
    <dbReference type="NCBI Taxonomy" id="482234"/>
    <lineage>
        <taxon>Bacteria</taxon>
        <taxon>Bacillati</taxon>
        <taxon>Bacillota</taxon>
        <taxon>Bacilli</taxon>
        <taxon>Lactobacillales</taxon>
        <taxon>Streptococcaceae</taxon>
        <taxon>Streptococcus</taxon>
    </lineage>
</organism>
<feature type="region of interest" description="Disordered" evidence="1">
    <location>
        <begin position="42"/>
        <end position="61"/>
    </location>
</feature>
<dbReference type="Proteomes" id="UP000004423">
    <property type="component" value="Unassembled WGS sequence"/>
</dbReference>
<proteinExistence type="predicted"/>
<keyword evidence="2" id="KW-0732">Signal</keyword>
<dbReference type="AlphaFoldDB" id="A0AAV3FSS4"/>
<dbReference type="InterPro" id="IPR006270">
    <property type="entry name" value="Strep_his_triad_rpt"/>
</dbReference>
<name>A0AAV3FSS4_STRCB</name>
<feature type="region of interest" description="Disordered" evidence="1">
    <location>
        <begin position="592"/>
        <end position="628"/>
    </location>
</feature>
<dbReference type="NCBIfam" id="TIGR01363">
    <property type="entry name" value="strep_his_triad"/>
    <property type="match status" value="2"/>
</dbReference>
<dbReference type="Gene3D" id="3.10.50.90">
    <property type="match status" value="4"/>
</dbReference>
<feature type="signal peptide" evidence="2">
    <location>
        <begin position="1"/>
        <end position="23"/>
    </location>
</feature>
<evidence type="ECO:0000256" key="1">
    <source>
        <dbReference type="SAM" id="MobiDB-lite"/>
    </source>
</evidence>
<feature type="compositionally biased region" description="Basic and acidic residues" evidence="1">
    <location>
        <begin position="716"/>
        <end position="740"/>
    </location>
</feature>
<evidence type="ECO:0000256" key="2">
    <source>
        <dbReference type="SAM" id="SignalP"/>
    </source>
</evidence>
<dbReference type="EMBL" id="AIDX01000001">
    <property type="protein sequence ID" value="EIQ81994.1"/>
    <property type="molecule type" value="Genomic_DNA"/>
</dbReference>
<feature type="chain" id="PRO_5043584763" evidence="2">
    <location>
        <begin position="24"/>
        <end position="828"/>
    </location>
</feature>
<feature type="compositionally biased region" description="Acidic residues" evidence="1">
    <location>
        <begin position="741"/>
        <end position="765"/>
    </location>
</feature>